<comment type="caution">
    <text evidence="3">The sequence shown here is derived from an EMBL/GenBank/DDBJ whole genome shotgun (WGS) entry which is preliminary data.</text>
</comment>
<dbReference type="InterPro" id="IPR025295">
    <property type="entry name" value="eCIS_core_dom"/>
</dbReference>
<keyword evidence="4" id="KW-1185">Reference proteome</keyword>
<dbReference type="RefSeq" id="WP_106620472.1">
    <property type="nucleotide sequence ID" value="NZ_PYAX01000030.1"/>
</dbReference>
<protein>
    <submittedName>
        <fullName evidence="3">Uncharacterized protein DUF4157</fullName>
    </submittedName>
</protein>
<proteinExistence type="predicted"/>
<evidence type="ECO:0000313" key="3">
    <source>
        <dbReference type="EMBL" id="PSL43682.1"/>
    </source>
</evidence>
<organism evidence="3 4">
    <name type="scientific">Saccharothrix carnea</name>
    <dbReference type="NCBI Taxonomy" id="1280637"/>
    <lineage>
        <taxon>Bacteria</taxon>
        <taxon>Bacillati</taxon>
        <taxon>Actinomycetota</taxon>
        <taxon>Actinomycetes</taxon>
        <taxon>Pseudonocardiales</taxon>
        <taxon>Pseudonocardiaceae</taxon>
        <taxon>Saccharothrix</taxon>
    </lineage>
</organism>
<gene>
    <name evidence="3" type="ORF">B0I31_13021</name>
</gene>
<dbReference type="OrthoDB" id="9153660at2"/>
<evidence type="ECO:0000256" key="1">
    <source>
        <dbReference type="SAM" id="MobiDB-lite"/>
    </source>
</evidence>
<dbReference type="AlphaFoldDB" id="A0A2P8HBU3"/>
<feature type="region of interest" description="Disordered" evidence="1">
    <location>
        <begin position="1"/>
        <end position="33"/>
    </location>
</feature>
<accession>A0A2P8HBU3</accession>
<dbReference type="EMBL" id="PYAX01000030">
    <property type="protein sequence ID" value="PSL43682.1"/>
    <property type="molecule type" value="Genomic_DNA"/>
</dbReference>
<dbReference type="Proteomes" id="UP000241118">
    <property type="component" value="Unassembled WGS sequence"/>
</dbReference>
<feature type="compositionally biased region" description="Basic and acidic residues" evidence="1">
    <location>
        <begin position="1"/>
        <end position="15"/>
    </location>
</feature>
<sequence length="754" mass="82294">MRDHRVPGRVGERAVRRAVPPGRARPADPAEPLSAASVLALQRTVGNAAVARSLAGRDVDVQRRAVGVRPEVDVQRRAVDDVLRSAGRPLDDGVKADMESRLGADFSAVRVHTDAKAHAAAESVRAKAFTSGSHVVFAQRQFDPASTAGRRMLAHELVHVVQQWSGPVAGRDRGDGLRVSDPADEFERQAESTAAEAVSGHAHDLAPAARGAVATAHVPVQRVSDDEEEEEEDDGLPVMATDEFEFTTSHSSRYGRRVRDGWRVVQEEPDPIPALTPSRDRTVAIRRDVAQPKEFFATKAVVTKANQDLARVGAHVELAEGSFDVPPPPGGREKLVVVRPKLQLPPSEPGKYADLVKDQCVEVAEQILRPLTHLVFRGPTGAASTADLDLKKGEDNAARLAGALTGKHPPRDPREAARAAGRGDVPDRPGLAYGPQRFAPELEELTRRIGINRHARAMVGEAYTTQRVNAGPGATPGTHVHFTGSHQAADMMTRWPYHYAAVVAESLDRHDQITLENITRSGTGEQLDQELTAWMRDNFPDEMAKHAREAQQLLLAEYPITDPDPAMVRLQENRRRGGLVPQLIGRMLASYQGYERLTVQEAHARYKRMRDDTNLEPSRMWYFRMVSPGTDEAFYEHETGEANPMTMVAAFVPPPGRVTVDLAPGAEAPTAGNDRRALRTFAAQVNALVERGFTPEVQVVASVADSGVRARFLGHTRKNNVVDLLASRIDKNLVKSRSEVGTGHDRVTVSLSLT</sequence>
<name>A0A2P8HBU3_SACCR</name>
<reference evidence="3 4" key="1">
    <citation type="submission" date="2018-03" db="EMBL/GenBank/DDBJ databases">
        <title>Genomic Encyclopedia of Type Strains, Phase III (KMG-III): the genomes of soil and plant-associated and newly described type strains.</title>
        <authorList>
            <person name="Whitman W."/>
        </authorList>
    </citation>
    <scope>NUCLEOTIDE SEQUENCE [LARGE SCALE GENOMIC DNA]</scope>
    <source>
        <strain evidence="3 4">CGMCC 4.7097</strain>
    </source>
</reference>
<evidence type="ECO:0000313" key="4">
    <source>
        <dbReference type="Proteomes" id="UP000241118"/>
    </source>
</evidence>
<feature type="domain" description="eCIS core" evidence="2">
    <location>
        <begin position="89"/>
        <end position="165"/>
    </location>
</feature>
<evidence type="ECO:0000259" key="2">
    <source>
        <dbReference type="Pfam" id="PF13699"/>
    </source>
</evidence>
<dbReference type="Pfam" id="PF13699">
    <property type="entry name" value="eCIS_core"/>
    <property type="match status" value="1"/>
</dbReference>
<feature type="region of interest" description="Disordered" evidence="1">
    <location>
        <begin position="402"/>
        <end position="435"/>
    </location>
</feature>